<feature type="binding site" evidence="10">
    <location>
        <position position="196"/>
    </location>
    <ligand>
        <name>Mn(2+)</name>
        <dbReference type="ChEBI" id="CHEBI:29035"/>
    </ligand>
</feature>
<protein>
    <recommendedName>
        <fullName evidence="3 10">Phosphoenolpyruvate carboxykinase (ATP)</fullName>
        <shortName evidence="10">PCK</shortName>
        <shortName evidence="10">PEP carboxykinase</shortName>
        <shortName evidence="10">PEPCK</shortName>
        <ecNumber evidence="3 10">4.1.1.49</ecNumber>
    </recommendedName>
</protein>
<keyword evidence="11" id="KW-0808">Transferase</keyword>
<evidence type="ECO:0000256" key="8">
    <source>
        <dbReference type="ARBA" id="ARBA00023239"/>
    </source>
</evidence>
<feature type="binding site" evidence="10">
    <location>
        <position position="215"/>
    </location>
    <ligand>
        <name>Mn(2+)</name>
        <dbReference type="ChEBI" id="CHEBI:29035"/>
    </ligand>
</feature>
<comment type="subunit">
    <text evidence="10">Monomer.</text>
</comment>
<keyword evidence="11" id="KW-0670">Pyruvate</keyword>
<comment type="cofactor">
    <cofactor evidence="10">
        <name>Mn(2+)</name>
        <dbReference type="ChEBI" id="CHEBI:29035"/>
    </cofactor>
    <text evidence="10">Binds 1 Mn(2+) ion per subunit.</text>
</comment>
<feature type="binding site" evidence="10">
    <location>
        <begin position="231"/>
        <end position="239"/>
    </location>
    <ligand>
        <name>ATP</name>
        <dbReference type="ChEBI" id="CHEBI:30616"/>
    </ligand>
</feature>
<evidence type="ECO:0000313" key="11">
    <source>
        <dbReference type="EMBL" id="SIS50817.1"/>
    </source>
</evidence>
<evidence type="ECO:0000256" key="7">
    <source>
        <dbReference type="ARBA" id="ARBA00022840"/>
    </source>
</evidence>
<dbReference type="SUPFAM" id="SSF68923">
    <property type="entry name" value="PEP carboxykinase N-terminal domain"/>
    <property type="match status" value="1"/>
</dbReference>
<comment type="subcellular location">
    <subcellularLocation>
        <location evidence="10">Cytoplasm</location>
    </subcellularLocation>
</comment>
<keyword evidence="11" id="KW-0418">Kinase</keyword>
<comment type="catalytic activity">
    <reaction evidence="9 10">
        <text>oxaloacetate + ATP = phosphoenolpyruvate + ADP + CO2</text>
        <dbReference type="Rhea" id="RHEA:18617"/>
        <dbReference type="ChEBI" id="CHEBI:16452"/>
        <dbReference type="ChEBI" id="CHEBI:16526"/>
        <dbReference type="ChEBI" id="CHEBI:30616"/>
        <dbReference type="ChEBI" id="CHEBI:58702"/>
        <dbReference type="ChEBI" id="CHEBI:456216"/>
        <dbReference type="EC" id="4.1.1.49"/>
    </reaction>
</comment>
<evidence type="ECO:0000256" key="3">
    <source>
        <dbReference type="ARBA" id="ARBA00012363"/>
    </source>
</evidence>
<dbReference type="SUPFAM" id="SSF53795">
    <property type="entry name" value="PEP carboxykinase-like"/>
    <property type="match status" value="1"/>
</dbReference>
<feature type="binding site" evidence="10">
    <location>
        <position position="280"/>
    </location>
    <ligand>
        <name>ATP</name>
        <dbReference type="ChEBI" id="CHEBI:30616"/>
    </ligand>
</feature>
<comment type="function">
    <text evidence="10">Involved in the gluconeogenesis. Catalyzes the conversion of oxaloacetate (OAA) to phosphoenolpyruvate (PEP) through direct phosphoryl transfer between the nucleoside triphosphate and OAA.</text>
</comment>
<feature type="binding site" evidence="10">
    <location>
        <position position="444"/>
    </location>
    <ligand>
        <name>ATP</name>
        <dbReference type="ChEBI" id="CHEBI:30616"/>
    </ligand>
</feature>
<dbReference type="PIRSF" id="PIRSF006294">
    <property type="entry name" value="PEP_crbxkin"/>
    <property type="match status" value="1"/>
</dbReference>
<feature type="binding site" evidence="10">
    <location>
        <position position="190"/>
    </location>
    <ligand>
        <name>substrate</name>
    </ligand>
</feature>
<feature type="binding site" evidence="10">
    <location>
        <position position="196"/>
    </location>
    <ligand>
        <name>substrate</name>
    </ligand>
</feature>
<dbReference type="NCBIfam" id="NF006821">
    <property type="entry name" value="PRK09344.1-3"/>
    <property type="match status" value="1"/>
</dbReference>
<gene>
    <name evidence="10" type="primary">pckA</name>
    <name evidence="11" type="ORF">SAMN05421686_102120</name>
</gene>
<feature type="binding site" evidence="10">
    <location>
        <position position="215"/>
    </location>
    <ligand>
        <name>ATP</name>
        <dbReference type="ChEBI" id="CHEBI:30616"/>
    </ligand>
</feature>
<evidence type="ECO:0000256" key="5">
    <source>
        <dbReference type="ARBA" id="ARBA00022741"/>
    </source>
</evidence>
<dbReference type="NCBIfam" id="NF006820">
    <property type="entry name" value="PRK09344.1-2"/>
    <property type="match status" value="1"/>
</dbReference>
<dbReference type="PANTHER" id="PTHR30031">
    <property type="entry name" value="PHOSPHOENOLPYRUVATE CARBOXYKINASE ATP"/>
    <property type="match status" value="1"/>
</dbReference>
<dbReference type="InterPro" id="IPR013035">
    <property type="entry name" value="PEP_carboxykinase_C"/>
</dbReference>
<dbReference type="Proteomes" id="UP000185639">
    <property type="component" value="Unassembled WGS sequence"/>
</dbReference>
<evidence type="ECO:0000256" key="2">
    <source>
        <dbReference type="ARBA" id="ARBA00006052"/>
    </source>
</evidence>
<keyword evidence="10" id="KW-0479">Metal-binding</keyword>
<comment type="caution">
    <text evidence="10">Lacks conserved residue(s) required for the propagation of feature annotation.</text>
</comment>
<evidence type="ECO:0000256" key="9">
    <source>
        <dbReference type="ARBA" id="ARBA00047371"/>
    </source>
</evidence>
<keyword evidence="10" id="KW-0963">Cytoplasm</keyword>
<feature type="binding site" evidence="10">
    <location>
        <position position="56"/>
    </location>
    <ligand>
        <name>substrate</name>
    </ligand>
</feature>
<keyword evidence="4 10" id="KW-0312">Gluconeogenesis</keyword>
<keyword evidence="7 10" id="KW-0067">ATP-binding</keyword>
<evidence type="ECO:0000313" key="12">
    <source>
        <dbReference type="Proteomes" id="UP000185639"/>
    </source>
</evidence>
<dbReference type="InterPro" id="IPR001272">
    <property type="entry name" value="PEP_carboxykinase_ATP"/>
</dbReference>
<evidence type="ECO:0000256" key="4">
    <source>
        <dbReference type="ARBA" id="ARBA00022432"/>
    </source>
</evidence>
<dbReference type="Gene3D" id="3.90.228.20">
    <property type="match status" value="1"/>
</dbReference>
<dbReference type="NCBIfam" id="NF006823">
    <property type="entry name" value="PRK09344.1-5"/>
    <property type="match status" value="1"/>
</dbReference>
<dbReference type="PANTHER" id="PTHR30031:SF0">
    <property type="entry name" value="PHOSPHOENOLPYRUVATE CARBOXYKINASE (ATP)"/>
    <property type="match status" value="1"/>
</dbReference>
<feature type="binding site" evidence="10">
    <location>
        <position position="317"/>
    </location>
    <ligand>
        <name>ATP</name>
        <dbReference type="ChEBI" id="CHEBI:30616"/>
    </ligand>
</feature>
<dbReference type="GO" id="GO:0016301">
    <property type="term" value="F:kinase activity"/>
    <property type="evidence" value="ECO:0007669"/>
    <property type="project" value="UniProtKB-KW"/>
</dbReference>
<dbReference type="STRING" id="484498.SAMN05421686_102120"/>
<evidence type="ECO:0000256" key="6">
    <source>
        <dbReference type="ARBA" id="ARBA00022793"/>
    </source>
</evidence>
<dbReference type="Pfam" id="PF01293">
    <property type="entry name" value="PEPCK_ATP"/>
    <property type="match status" value="1"/>
</dbReference>
<comment type="similarity">
    <text evidence="2 10">Belongs to the phosphoenolpyruvate carboxykinase (ATP) family.</text>
</comment>
<name>A0A1N7JND3_9GAMM</name>
<dbReference type="HAMAP" id="MF_00453">
    <property type="entry name" value="PEPCK_ATP"/>
    <property type="match status" value="1"/>
</dbReference>
<keyword evidence="6 10" id="KW-0210">Decarboxylase</keyword>
<dbReference type="EC" id="4.1.1.49" evidence="3 10"/>
<comment type="pathway">
    <text evidence="1 10">Carbohydrate biosynthesis; gluconeogenesis.</text>
</comment>
<keyword evidence="5 10" id="KW-0547">Nucleotide-binding</keyword>
<dbReference type="Gene3D" id="2.170.8.10">
    <property type="entry name" value="Phosphoenolpyruvate Carboxykinase, domain 2"/>
    <property type="match status" value="1"/>
</dbReference>
<dbReference type="GO" id="GO:0004612">
    <property type="term" value="F:phosphoenolpyruvate carboxykinase (ATP) activity"/>
    <property type="evidence" value="ECO:0007669"/>
    <property type="project" value="UniProtKB-UniRule"/>
</dbReference>
<evidence type="ECO:0000256" key="1">
    <source>
        <dbReference type="ARBA" id="ARBA00004742"/>
    </source>
</evidence>
<proteinExistence type="inferred from homology"/>
<dbReference type="AlphaFoldDB" id="A0A1N7JND3"/>
<accession>A0A1N7JND3</accession>
<dbReference type="GO" id="GO:0005524">
    <property type="term" value="F:ATP binding"/>
    <property type="evidence" value="ECO:0007669"/>
    <property type="project" value="UniProtKB-UniRule"/>
</dbReference>
<dbReference type="GO" id="GO:0005829">
    <property type="term" value="C:cytosol"/>
    <property type="evidence" value="ECO:0007669"/>
    <property type="project" value="TreeGrafter"/>
</dbReference>
<sequence length="526" mass="57533">MATSRTEFTRTLRGIDMTVYTDLSTPLLVEQAIARGEGELQDNGALVIKTGKRTGRSPMDKFIVEEPSSKDAIEWGNINRPFDADKFDALWERVEEYLAQHDSFVSQVHVGSDPQHYLPVKMTTQTAWQNLFGRNLFILPESYNPSDKEEWQILNVAGFECVPERDGTNSDGAVIVNFAQRKVLLAGMRYAGEMKKAMFGVQNFLLPEKDVLPMHCSANVGEDGDTCLFFGLSGTGKTTLSADPERYLIGDDEHGWGKGTVFNIEGGCYAKTIDLSQKNEPIIWDAIKFGAIVENVTIDENTRVADYSNTELTENGRCAYPLTHVEKRVEENMAGEPKAVIFLTCDMTGVLPPVSVLSKEQAAYHFLSGYTALVGSTEMGGSKGLKSTFSTCFGAPFFPRPAGVYAELLMKRVTEFGSQVYLVNTGWTGGPNGGGGERFSIPTTRAVIAAIQSGALRDADTEELPIFGLQVPTSLEGVDATLLNPTKAWSNVSDWEGAAKNLAAQFVENFKKYDVSDAIVNAGPQL</sequence>
<feature type="binding site" evidence="10">
    <location>
        <position position="196"/>
    </location>
    <ligand>
        <name>ATP</name>
        <dbReference type="ChEBI" id="CHEBI:30616"/>
    </ligand>
</feature>
<dbReference type="NCBIfam" id="TIGR00224">
    <property type="entry name" value="pckA"/>
    <property type="match status" value="1"/>
</dbReference>
<keyword evidence="10" id="KW-0464">Manganese</keyword>
<reference evidence="12" key="1">
    <citation type="submission" date="2017-01" db="EMBL/GenBank/DDBJ databases">
        <authorList>
            <person name="Varghese N."/>
            <person name="Submissions S."/>
        </authorList>
    </citation>
    <scope>NUCLEOTIDE SEQUENCE [LARGE SCALE GENOMIC DNA]</scope>
    <source>
        <strain evidence="12">DSM 24913</strain>
    </source>
</reference>
<dbReference type="EMBL" id="FTOH01000002">
    <property type="protein sequence ID" value="SIS50817.1"/>
    <property type="molecule type" value="Genomic_DNA"/>
</dbReference>
<dbReference type="GO" id="GO:0046872">
    <property type="term" value="F:metal ion binding"/>
    <property type="evidence" value="ECO:0007669"/>
    <property type="project" value="UniProtKB-KW"/>
</dbReference>
<keyword evidence="8 10" id="KW-0456">Lyase</keyword>
<feature type="binding site" evidence="10">
    <location>
        <position position="317"/>
    </location>
    <ligand>
        <name>substrate</name>
    </ligand>
</feature>
<dbReference type="Gene3D" id="3.40.449.10">
    <property type="entry name" value="Phosphoenolpyruvate Carboxykinase, domain 1"/>
    <property type="match status" value="1"/>
</dbReference>
<organism evidence="11 12">
    <name type="scientific">Thalassolituus maritimus</name>
    <dbReference type="NCBI Taxonomy" id="484498"/>
    <lineage>
        <taxon>Bacteria</taxon>
        <taxon>Pseudomonadati</taxon>
        <taxon>Pseudomonadota</taxon>
        <taxon>Gammaproteobacteria</taxon>
        <taxon>Oceanospirillales</taxon>
        <taxon>Oceanospirillaceae</taxon>
        <taxon>Thalassolituus</taxon>
    </lineage>
</organism>
<feature type="binding site" evidence="10">
    <location>
        <position position="252"/>
    </location>
    <ligand>
        <name>Mn(2+)</name>
        <dbReference type="ChEBI" id="CHEBI:29035"/>
    </ligand>
</feature>
<keyword evidence="12" id="KW-1185">Reference proteome</keyword>
<dbReference type="UniPathway" id="UPA00138"/>
<dbReference type="InterPro" id="IPR008210">
    <property type="entry name" value="PEP_carboxykinase_N"/>
</dbReference>
<dbReference type="GO" id="GO:0006094">
    <property type="term" value="P:gluconeogenesis"/>
    <property type="evidence" value="ECO:0007669"/>
    <property type="project" value="UniProtKB-UniRule"/>
</dbReference>
<evidence type="ECO:0000256" key="10">
    <source>
        <dbReference type="HAMAP-Rule" id="MF_00453"/>
    </source>
</evidence>